<dbReference type="VEuPathDB" id="TriTrypDB:TcIL3000.11.15330"/>
<dbReference type="EMBL" id="HE575324">
    <property type="protein sequence ID" value="CCC96016.1"/>
    <property type="molecule type" value="Genomic_DNA"/>
</dbReference>
<gene>
    <name evidence="1" type="ORF">TCIL3000_11_15330</name>
</gene>
<reference evidence="1" key="1">
    <citation type="journal article" date="2012" name="Proc. Natl. Acad. Sci. U.S.A.">
        <title>Antigenic diversity is generated by distinct evolutionary mechanisms in African trypanosome species.</title>
        <authorList>
            <person name="Jackson A.P."/>
            <person name="Berry A."/>
            <person name="Aslett M."/>
            <person name="Allison H.C."/>
            <person name="Burton P."/>
            <person name="Vavrova-Anderson J."/>
            <person name="Brown R."/>
            <person name="Browne H."/>
            <person name="Corton N."/>
            <person name="Hauser H."/>
            <person name="Gamble J."/>
            <person name="Gilderthorp R."/>
            <person name="Marcello L."/>
            <person name="McQuillan J."/>
            <person name="Otto T.D."/>
            <person name="Quail M.A."/>
            <person name="Sanders M.J."/>
            <person name="van Tonder A."/>
            <person name="Ginger M.L."/>
            <person name="Field M.C."/>
            <person name="Barry J.D."/>
            <person name="Hertz-Fowler C."/>
            <person name="Berriman M."/>
        </authorList>
    </citation>
    <scope>NUCLEOTIDE SEQUENCE</scope>
    <source>
        <strain evidence="1">IL3000</strain>
    </source>
</reference>
<proteinExistence type="predicted"/>
<evidence type="ECO:0000313" key="1">
    <source>
        <dbReference type="EMBL" id="CCC96016.1"/>
    </source>
</evidence>
<name>G0V2Z3_TRYCI</name>
<accession>G0V2Z3</accession>
<sequence length="366" mass="40156">MFYRDSEVAKHTFRRYSESSTPAHSPCRSVNRSMEELAEKMDRWPSSKRMCDDVVQSVAGSSISDAEFREGSKMKRACTPKVLESLSGKCVEISPIPNNDSVVAHNPSSELALAFGGCCSALMSPAQPSSRKSVRTNKRLLCMQRELRCSRPLIVSSSAASDRTVVDYGASAESLPKQVIKQRRRSDKDLEVLRTAGCGNTTWPDAPQCSQTTRGATQCFMQSVHNNYTNGVSSSAFSRDVSCGAAPSNMVVNCTHGSCRTNSSRCRSCPVTFASYVKEKRVEAPCVALVSRSTLNTLIPNCKKPCINAAPHKVEDALAQYRLAVENVKKMGYGKSIREILANPCVDDDELEDENDVDVCEYEVCE</sequence>
<dbReference type="AlphaFoldDB" id="G0V2Z3"/>
<protein>
    <submittedName>
        <fullName evidence="1">Uncharacterized protein TCIL3000_11_15330</fullName>
    </submittedName>
</protein>
<organism evidence="1">
    <name type="scientific">Trypanosoma congolense (strain IL3000)</name>
    <dbReference type="NCBI Taxonomy" id="1068625"/>
    <lineage>
        <taxon>Eukaryota</taxon>
        <taxon>Discoba</taxon>
        <taxon>Euglenozoa</taxon>
        <taxon>Kinetoplastea</taxon>
        <taxon>Metakinetoplastina</taxon>
        <taxon>Trypanosomatida</taxon>
        <taxon>Trypanosomatidae</taxon>
        <taxon>Trypanosoma</taxon>
        <taxon>Nannomonas</taxon>
    </lineage>
</organism>